<protein>
    <submittedName>
        <fullName evidence="1">Uncharacterized protein</fullName>
    </submittedName>
</protein>
<dbReference type="EMBL" id="MT144001">
    <property type="protein sequence ID" value="QJA46024.1"/>
    <property type="molecule type" value="Genomic_DNA"/>
</dbReference>
<reference evidence="1" key="1">
    <citation type="submission" date="2020-03" db="EMBL/GenBank/DDBJ databases">
        <title>The deep terrestrial virosphere.</title>
        <authorList>
            <person name="Holmfeldt K."/>
            <person name="Nilsson E."/>
            <person name="Simone D."/>
            <person name="Lopez-Fernandez M."/>
            <person name="Wu X."/>
            <person name="de Brujin I."/>
            <person name="Lundin D."/>
            <person name="Andersson A."/>
            <person name="Bertilsson S."/>
            <person name="Dopson M."/>
        </authorList>
    </citation>
    <scope>NUCLEOTIDE SEQUENCE</scope>
    <source>
        <strain evidence="1">TM448A00302</strain>
    </source>
</reference>
<dbReference type="AlphaFoldDB" id="A0A6H1ZEP6"/>
<organism evidence="1">
    <name type="scientific">viral metagenome</name>
    <dbReference type="NCBI Taxonomy" id="1070528"/>
    <lineage>
        <taxon>unclassified sequences</taxon>
        <taxon>metagenomes</taxon>
        <taxon>organismal metagenomes</taxon>
    </lineage>
</organism>
<proteinExistence type="predicted"/>
<gene>
    <name evidence="1" type="ORF">TM448A00302_0032</name>
</gene>
<name>A0A6H1ZEP6_9ZZZZ</name>
<evidence type="ECO:0000313" key="1">
    <source>
        <dbReference type="EMBL" id="QJA46024.1"/>
    </source>
</evidence>
<sequence>MTRQEEIRDMVTSTIRDGVSQDLPIGFITEIVLENLHNAGCVLKVEGELPSAFDIKEDVISVVEYKKKLAGYCLTEPLIGDE</sequence>
<accession>A0A6H1ZEP6</accession>